<protein>
    <recommendedName>
        <fullName evidence="2">TIGR00303 family protein</fullName>
    </recommendedName>
</protein>
<name>A0A0F8ZXD9_9ZZZZ</name>
<comment type="caution">
    <text evidence="1">The sequence shown here is derived from an EMBL/GenBank/DDBJ whole genome shotgun (WGS) entry which is preliminary data.</text>
</comment>
<dbReference type="PANTHER" id="PTHR38811:SF1">
    <property type="entry name" value="UPF0284 PROTEIN SLL1500"/>
    <property type="match status" value="1"/>
</dbReference>
<sequence length="242" mass="25547">KPGGDISNGQAVDSSVNAYENARIFGENLAKTVDYLVIGESIAGGTTTALGVLTAMGIDAMDKISSSLPVNPIDLKIKIVNSGLQNKNLQKGDLRDKPFKAIEFLGDPMQPVFAGLVVGAAKRVPIVLAGGTQMTAILAIINSIDPTILDNVAIGTTSWIISDEKTDLKGIVDQINPNIPILAANLNFSEMKHDGLKAYEQGIVKEGVGAGGSAIACMLSTDGKITINHIYKKIEENYEKII</sequence>
<dbReference type="PANTHER" id="PTHR38811">
    <property type="match status" value="1"/>
</dbReference>
<dbReference type="EMBL" id="LAZR01049064">
    <property type="protein sequence ID" value="KKK90520.1"/>
    <property type="molecule type" value="Genomic_DNA"/>
</dbReference>
<evidence type="ECO:0000313" key="1">
    <source>
        <dbReference type="EMBL" id="KKK90520.1"/>
    </source>
</evidence>
<dbReference type="AlphaFoldDB" id="A0A0F8ZXD9"/>
<feature type="non-terminal residue" evidence="1">
    <location>
        <position position="1"/>
    </location>
</feature>
<accession>A0A0F8ZXD9</accession>
<dbReference type="Pfam" id="PF02277">
    <property type="entry name" value="DBI_PRT"/>
    <property type="match status" value="1"/>
</dbReference>
<proteinExistence type="predicted"/>
<dbReference type="InterPro" id="IPR003200">
    <property type="entry name" value="Nict_dMeBzImd_PRibTrfase"/>
</dbReference>
<evidence type="ECO:0008006" key="2">
    <source>
        <dbReference type="Google" id="ProtNLM"/>
    </source>
</evidence>
<dbReference type="Gene3D" id="3.40.50.10210">
    <property type="match status" value="1"/>
</dbReference>
<dbReference type="SUPFAM" id="SSF52733">
    <property type="entry name" value="Nicotinate mononucleotide:5,6-dimethylbenzimidazole phosphoribosyltransferase (CobT)"/>
    <property type="match status" value="1"/>
</dbReference>
<dbReference type="InterPro" id="IPR036087">
    <property type="entry name" value="Nict_dMeBzImd_PRibTrfase_sf"/>
</dbReference>
<organism evidence="1">
    <name type="scientific">marine sediment metagenome</name>
    <dbReference type="NCBI Taxonomy" id="412755"/>
    <lineage>
        <taxon>unclassified sequences</taxon>
        <taxon>metagenomes</taxon>
        <taxon>ecological metagenomes</taxon>
    </lineage>
</organism>
<gene>
    <name evidence="1" type="ORF">LCGC14_2722170</name>
</gene>
<reference evidence="1" key="1">
    <citation type="journal article" date="2015" name="Nature">
        <title>Complex archaea that bridge the gap between prokaryotes and eukaryotes.</title>
        <authorList>
            <person name="Spang A."/>
            <person name="Saw J.H."/>
            <person name="Jorgensen S.L."/>
            <person name="Zaremba-Niedzwiedzka K."/>
            <person name="Martijn J."/>
            <person name="Lind A.E."/>
            <person name="van Eijk R."/>
            <person name="Schleper C."/>
            <person name="Guy L."/>
            <person name="Ettema T.J."/>
        </authorList>
    </citation>
    <scope>NUCLEOTIDE SEQUENCE</scope>
</reference>
<dbReference type="InterPro" id="IPR002805">
    <property type="entry name" value="Nict_dMeBzImd_PRibTrfase_arc"/>
</dbReference>
<dbReference type="NCBIfam" id="TIGR00303">
    <property type="entry name" value="nicotinate mononucleotide-dependent phosphoribosyltransferase CobT"/>
    <property type="match status" value="1"/>
</dbReference>
<dbReference type="GO" id="GO:0008939">
    <property type="term" value="F:nicotinate-nucleotide-dimethylbenzimidazole phosphoribosyltransferase activity"/>
    <property type="evidence" value="ECO:0007669"/>
    <property type="project" value="InterPro"/>
</dbReference>